<organism evidence="1 2">
    <name type="scientific">Microcystis panniformis FACHB-1757</name>
    <dbReference type="NCBI Taxonomy" id="1638788"/>
    <lineage>
        <taxon>Bacteria</taxon>
        <taxon>Bacillati</taxon>
        <taxon>Cyanobacteriota</taxon>
        <taxon>Cyanophyceae</taxon>
        <taxon>Oscillatoriophycideae</taxon>
        <taxon>Chroococcales</taxon>
        <taxon>Microcystaceae</taxon>
        <taxon>Microcystis</taxon>
    </lineage>
</organism>
<evidence type="ECO:0000313" key="2">
    <source>
        <dbReference type="Proteomes" id="UP000068167"/>
    </source>
</evidence>
<dbReference type="EMBL" id="CP011339">
    <property type="protein sequence ID" value="AKV67418.1"/>
    <property type="molecule type" value="Genomic_DNA"/>
</dbReference>
<name>A0A0K1S074_9CHRO</name>
<protein>
    <submittedName>
        <fullName evidence="1">Uncharacterized protein</fullName>
    </submittedName>
</protein>
<keyword evidence="2" id="KW-1185">Reference proteome</keyword>
<proteinExistence type="predicted"/>
<dbReference type="Proteomes" id="UP000068167">
    <property type="component" value="Chromosome"/>
</dbReference>
<sequence>MISYQLSVISVPFFLAKLSCQSAYPHQEVNFVLLLIYW</sequence>
<evidence type="ECO:0000313" key="1">
    <source>
        <dbReference type="EMBL" id="AKV67418.1"/>
    </source>
</evidence>
<dbReference type="AlphaFoldDB" id="A0A0K1S074"/>
<accession>A0A0K1S074</accession>
<dbReference type="KEGG" id="mpk:VL20_2315"/>
<gene>
    <name evidence="1" type="ORF">VL20_2315</name>
</gene>
<reference evidence="1 2" key="1">
    <citation type="journal article" date="2016" name="Stand. Genomic Sci.">
        <title>Complete genome sequence and genomic characterization of Microcystis panniformis FACHB 1757 by third-generation sequencing.</title>
        <authorList>
            <person name="Zhang J.Y."/>
            <person name="Guan R."/>
            <person name="Zhang H.J."/>
            <person name="Li H."/>
            <person name="Xiao P."/>
            <person name="Yu G.L."/>
            <person name="Du L."/>
            <person name="Cao D.M."/>
            <person name="Zhu B.C."/>
            <person name="Li R.H."/>
            <person name="Lu Z.H."/>
        </authorList>
    </citation>
    <scope>NUCLEOTIDE SEQUENCE [LARGE SCALE GENOMIC DNA]</scope>
    <source>
        <strain evidence="1 2">FACHB-1757</strain>
    </source>
</reference>